<sequence>MTTLFLARHGETLWHEGNRYAGVSNVGLTGRGLEQAEALGVWAGKAELDGVWASPLSRARLTATPAARAAGVELRVDEGLTELDFGTAEGRTLAEVEVDEPAAVAAFRADPVGSPLPGEEDPRAAARRGVAALWRIAQEFPRGRVLVVWHGTLMRLVLSELLGMPLENYRRVLPDMRNGALTELRLTPPDGVALLSFNSRVVPF</sequence>
<evidence type="ECO:0000313" key="2">
    <source>
        <dbReference type="Proteomes" id="UP001596413"/>
    </source>
</evidence>
<reference evidence="2" key="1">
    <citation type="journal article" date="2019" name="Int. J. Syst. Evol. Microbiol.">
        <title>The Global Catalogue of Microorganisms (GCM) 10K type strain sequencing project: providing services to taxonomists for standard genome sequencing and annotation.</title>
        <authorList>
            <consortium name="The Broad Institute Genomics Platform"/>
            <consortium name="The Broad Institute Genome Sequencing Center for Infectious Disease"/>
            <person name="Wu L."/>
            <person name="Ma J."/>
        </authorList>
    </citation>
    <scope>NUCLEOTIDE SEQUENCE [LARGE SCALE GENOMIC DNA]</scope>
    <source>
        <strain evidence="2">CGMCC 1.13681</strain>
    </source>
</reference>
<keyword evidence="2" id="KW-1185">Reference proteome</keyword>
<dbReference type="RefSeq" id="WP_386413701.1">
    <property type="nucleotide sequence ID" value="NZ_JBHSZO010000011.1"/>
</dbReference>
<dbReference type="Proteomes" id="UP001596413">
    <property type="component" value="Unassembled WGS sequence"/>
</dbReference>
<gene>
    <name evidence="1" type="ORF">ACFQLX_09280</name>
</gene>
<dbReference type="SMART" id="SM00855">
    <property type="entry name" value="PGAM"/>
    <property type="match status" value="1"/>
</dbReference>
<protein>
    <submittedName>
        <fullName evidence="1">Histidine phosphatase family protein</fullName>
    </submittedName>
</protein>
<dbReference type="InterPro" id="IPR029033">
    <property type="entry name" value="His_PPase_superfam"/>
</dbReference>
<proteinExistence type="predicted"/>
<dbReference type="Gene3D" id="3.40.50.1240">
    <property type="entry name" value="Phosphoglycerate mutase-like"/>
    <property type="match status" value="1"/>
</dbReference>
<comment type="caution">
    <text evidence="1">The sequence shown here is derived from an EMBL/GenBank/DDBJ whole genome shotgun (WGS) entry which is preliminary data.</text>
</comment>
<evidence type="ECO:0000313" key="1">
    <source>
        <dbReference type="EMBL" id="MFC7218358.1"/>
    </source>
</evidence>
<dbReference type="PANTHER" id="PTHR48100:SF1">
    <property type="entry name" value="HISTIDINE PHOSPHATASE FAMILY PROTEIN-RELATED"/>
    <property type="match status" value="1"/>
</dbReference>
<dbReference type="EMBL" id="JBHSZO010000011">
    <property type="protein sequence ID" value="MFC7218358.1"/>
    <property type="molecule type" value="Genomic_DNA"/>
</dbReference>
<name>A0ABW2GFL6_9ACTN</name>
<dbReference type="PANTHER" id="PTHR48100">
    <property type="entry name" value="BROAD-SPECIFICITY PHOSPHATASE YOR283W-RELATED"/>
    <property type="match status" value="1"/>
</dbReference>
<dbReference type="Pfam" id="PF00300">
    <property type="entry name" value="His_Phos_1"/>
    <property type="match status" value="1"/>
</dbReference>
<dbReference type="CDD" id="cd07067">
    <property type="entry name" value="HP_PGM_like"/>
    <property type="match status" value="1"/>
</dbReference>
<dbReference type="InterPro" id="IPR050275">
    <property type="entry name" value="PGM_Phosphatase"/>
</dbReference>
<dbReference type="InterPro" id="IPR013078">
    <property type="entry name" value="His_Pase_superF_clade-1"/>
</dbReference>
<dbReference type="SUPFAM" id="SSF53254">
    <property type="entry name" value="Phosphoglycerate mutase-like"/>
    <property type="match status" value="1"/>
</dbReference>
<organism evidence="1 2">
    <name type="scientific">Streptomyces polyrhachis</name>
    <dbReference type="NCBI Taxonomy" id="1282885"/>
    <lineage>
        <taxon>Bacteria</taxon>
        <taxon>Bacillati</taxon>
        <taxon>Actinomycetota</taxon>
        <taxon>Actinomycetes</taxon>
        <taxon>Kitasatosporales</taxon>
        <taxon>Streptomycetaceae</taxon>
        <taxon>Streptomyces</taxon>
    </lineage>
</organism>
<accession>A0ABW2GFL6</accession>